<protein>
    <submittedName>
        <fullName evidence="1">Uncharacterized protein</fullName>
    </submittedName>
</protein>
<dbReference type="SUPFAM" id="SSF101898">
    <property type="entry name" value="NHL repeat"/>
    <property type="match status" value="1"/>
</dbReference>
<proteinExistence type="predicted"/>
<dbReference type="EMBL" id="PDYG01000025">
    <property type="protein sequence ID" value="PHU37880.1"/>
    <property type="molecule type" value="Genomic_DNA"/>
</dbReference>
<name>A0A2G3E3Z5_9FIRM</name>
<comment type="caution">
    <text evidence="1">The sequence shown here is derived from an EMBL/GenBank/DDBJ whole genome shotgun (WGS) entry which is preliminary data.</text>
</comment>
<reference evidence="1 2" key="1">
    <citation type="submission" date="2017-10" db="EMBL/GenBank/DDBJ databases">
        <title>Resolving the taxonomy of Roseburia spp., Eubacterium rectale and Agathobacter spp. through phylogenomic analysis.</title>
        <authorList>
            <person name="Sheridan P.O."/>
            <person name="Walker A.W."/>
            <person name="Duncan S.H."/>
            <person name="Scott K.P."/>
            <person name="Toole P.W.O."/>
            <person name="Luis P."/>
            <person name="Flint H.J."/>
        </authorList>
    </citation>
    <scope>NUCLEOTIDE SEQUENCE [LARGE SCALE GENOMIC DNA]</scope>
    <source>
        <strain evidence="1 2">JK623</strain>
    </source>
</reference>
<accession>A0A2G3E3Z5</accession>
<gene>
    <name evidence="1" type="ORF">CSX02_05605</name>
</gene>
<dbReference type="AlphaFoldDB" id="A0A2G3E3Z5"/>
<evidence type="ECO:0000313" key="1">
    <source>
        <dbReference type="EMBL" id="PHU37880.1"/>
    </source>
</evidence>
<dbReference type="RefSeq" id="WP_099385944.1">
    <property type="nucleotide sequence ID" value="NZ_JANSWH010000013.1"/>
</dbReference>
<reference evidence="1 2" key="2">
    <citation type="submission" date="2017-10" db="EMBL/GenBank/DDBJ databases">
        <authorList>
            <person name="Banno H."/>
            <person name="Chua N.-H."/>
        </authorList>
    </citation>
    <scope>NUCLEOTIDE SEQUENCE [LARGE SCALE GENOMIC DNA]</scope>
    <source>
        <strain evidence="1 2">JK623</strain>
    </source>
</reference>
<dbReference type="Proteomes" id="UP000224563">
    <property type="component" value="Unassembled WGS sequence"/>
</dbReference>
<sequence>MTQKFFDRRILAHDIVGDTDVYFSAMKANGLYVYNRNKGTTTCLGVFPGEENTRHLHGASVLYENEIYFAPVNGNNISVYNLKTNSFLTIPVSSCDSDAKSKYFDAHEWNGMIYFIPARARNLLVMNPQNHEVKAFDGWMDLINKDAKGNAPLVKKGSFFANGHIFMPLGRESALISIDVETFECEKIMIEGISTGIVDAKYCEEEDCLWLLLAGCGTVAKTNLKGRNTQVFEPDMIQADKKYEYPYLFMVDMGQTLVIPSYQAMWSYSFDKQTGKFTKIDLGEVDELKQINWFAAHFFAKKIAKDRFVTASTKDNMFEVYDANAQKIETWTCLGDARVFNESTEVGLKDFLDYLKG</sequence>
<organism evidence="1 2">
    <name type="scientific">Agathobacter ruminis</name>
    <dbReference type="NCBI Taxonomy" id="1712665"/>
    <lineage>
        <taxon>Bacteria</taxon>
        <taxon>Bacillati</taxon>
        <taxon>Bacillota</taxon>
        <taxon>Clostridia</taxon>
        <taxon>Lachnospirales</taxon>
        <taxon>Lachnospiraceae</taxon>
        <taxon>Agathobacter</taxon>
    </lineage>
</organism>
<keyword evidence="2" id="KW-1185">Reference proteome</keyword>
<evidence type="ECO:0000313" key="2">
    <source>
        <dbReference type="Proteomes" id="UP000224563"/>
    </source>
</evidence>